<keyword evidence="1" id="KW-0812">Transmembrane</keyword>
<gene>
    <name evidence="2" type="ORF">BDW02DRAFT_568948</name>
</gene>
<evidence type="ECO:0000313" key="3">
    <source>
        <dbReference type="Proteomes" id="UP000800040"/>
    </source>
</evidence>
<dbReference type="EMBL" id="ML975300">
    <property type="protein sequence ID" value="KAF1834563.1"/>
    <property type="molecule type" value="Genomic_DNA"/>
</dbReference>
<evidence type="ECO:0000313" key="2">
    <source>
        <dbReference type="EMBL" id="KAF1834563.1"/>
    </source>
</evidence>
<keyword evidence="1" id="KW-0472">Membrane</keyword>
<evidence type="ECO:0000256" key="1">
    <source>
        <dbReference type="SAM" id="Phobius"/>
    </source>
</evidence>
<keyword evidence="3" id="KW-1185">Reference proteome</keyword>
<organism evidence="2 3">
    <name type="scientific">Decorospora gaudefroyi</name>
    <dbReference type="NCBI Taxonomy" id="184978"/>
    <lineage>
        <taxon>Eukaryota</taxon>
        <taxon>Fungi</taxon>
        <taxon>Dikarya</taxon>
        <taxon>Ascomycota</taxon>
        <taxon>Pezizomycotina</taxon>
        <taxon>Dothideomycetes</taxon>
        <taxon>Pleosporomycetidae</taxon>
        <taxon>Pleosporales</taxon>
        <taxon>Pleosporineae</taxon>
        <taxon>Pleosporaceae</taxon>
        <taxon>Decorospora</taxon>
    </lineage>
</organism>
<dbReference type="AlphaFoldDB" id="A0A6A5KM48"/>
<accession>A0A6A5KM48</accession>
<keyword evidence="1" id="KW-1133">Transmembrane helix</keyword>
<proteinExistence type="predicted"/>
<dbReference type="Proteomes" id="UP000800040">
    <property type="component" value="Unassembled WGS sequence"/>
</dbReference>
<protein>
    <submittedName>
        <fullName evidence="2">Uncharacterized protein</fullName>
    </submittedName>
</protein>
<sequence>MFGEGRDALETMSVLHMEDVTGPIILGRSGFGDLCLAVLLTPILRLIVVLILMFAEGLNISSCC</sequence>
<name>A0A6A5KM48_9PLEO</name>
<feature type="transmembrane region" description="Helical" evidence="1">
    <location>
        <begin position="34"/>
        <end position="55"/>
    </location>
</feature>
<reference evidence="2" key="1">
    <citation type="submission" date="2020-01" db="EMBL/GenBank/DDBJ databases">
        <authorList>
            <consortium name="DOE Joint Genome Institute"/>
            <person name="Haridas S."/>
            <person name="Albert R."/>
            <person name="Binder M."/>
            <person name="Bloem J."/>
            <person name="Labutti K."/>
            <person name="Salamov A."/>
            <person name="Andreopoulos B."/>
            <person name="Baker S.E."/>
            <person name="Barry K."/>
            <person name="Bills G."/>
            <person name="Bluhm B.H."/>
            <person name="Cannon C."/>
            <person name="Castanera R."/>
            <person name="Culley D.E."/>
            <person name="Daum C."/>
            <person name="Ezra D."/>
            <person name="Gonzalez J.B."/>
            <person name="Henrissat B."/>
            <person name="Kuo A."/>
            <person name="Liang C."/>
            <person name="Lipzen A."/>
            <person name="Lutzoni F."/>
            <person name="Magnuson J."/>
            <person name="Mondo S."/>
            <person name="Nolan M."/>
            <person name="Ohm R."/>
            <person name="Pangilinan J."/>
            <person name="Park H.-J."/>
            <person name="Ramirez L."/>
            <person name="Alfaro M."/>
            <person name="Sun H."/>
            <person name="Tritt A."/>
            <person name="Yoshinaga Y."/>
            <person name="Zwiers L.-H."/>
            <person name="Turgeon B.G."/>
            <person name="Goodwin S.B."/>
            <person name="Spatafora J.W."/>
            <person name="Crous P.W."/>
            <person name="Grigoriev I.V."/>
        </authorList>
    </citation>
    <scope>NUCLEOTIDE SEQUENCE</scope>
    <source>
        <strain evidence="2">P77</strain>
    </source>
</reference>